<dbReference type="EMBL" id="FNEE01000012">
    <property type="protein sequence ID" value="SDK16441.1"/>
    <property type="molecule type" value="Genomic_DNA"/>
</dbReference>
<dbReference type="Pfam" id="PF16998">
    <property type="entry name" value="17kDa_Anti_2"/>
    <property type="match status" value="1"/>
</dbReference>
<proteinExistence type="predicted"/>
<organism evidence="2 3">
    <name type="scientific">Mesorhizobium muleiense</name>
    <dbReference type="NCBI Taxonomy" id="1004279"/>
    <lineage>
        <taxon>Bacteria</taxon>
        <taxon>Pseudomonadati</taxon>
        <taxon>Pseudomonadota</taxon>
        <taxon>Alphaproteobacteria</taxon>
        <taxon>Hyphomicrobiales</taxon>
        <taxon>Phyllobacteriaceae</taxon>
        <taxon>Mesorhizobium</taxon>
    </lineage>
</organism>
<accession>A0A1G8ZN13</accession>
<evidence type="ECO:0000259" key="1">
    <source>
        <dbReference type="Pfam" id="PF16998"/>
    </source>
</evidence>
<evidence type="ECO:0000313" key="2">
    <source>
        <dbReference type="EMBL" id="SDK16441.1"/>
    </source>
</evidence>
<feature type="domain" description="Surface antigen" evidence="1">
    <location>
        <begin position="45"/>
        <end position="156"/>
    </location>
</feature>
<keyword evidence="3" id="KW-1185">Reference proteome</keyword>
<reference evidence="3" key="1">
    <citation type="submission" date="2016-10" db="EMBL/GenBank/DDBJ databases">
        <authorList>
            <person name="Varghese N."/>
            <person name="Submissions S."/>
        </authorList>
    </citation>
    <scope>NUCLEOTIDE SEQUENCE [LARGE SCALE GENOMIC DNA]</scope>
    <source>
        <strain evidence="3">CGMCC 1.11022</strain>
    </source>
</reference>
<protein>
    <submittedName>
        <fullName evidence="2">Outer membrane surface antigen</fullName>
    </submittedName>
</protein>
<gene>
    <name evidence="2" type="ORF">SAMN05428953_11287</name>
</gene>
<dbReference type="Proteomes" id="UP000198894">
    <property type="component" value="Unassembled WGS sequence"/>
</dbReference>
<dbReference type="RefSeq" id="WP_091596022.1">
    <property type="nucleotide sequence ID" value="NZ_FNEE01000012.1"/>
</dbReference>
<dbReference type="InterPro" id="IPR032635">
    <property type="entry name" value="Anti_2"/>
</dbReference>
<evidence type="ECO:0000313" key="3">
    <source>
        <dbReference type="Proteomes" id="UP000198894"/>
    </source>
</evidence>
<dbReference type="AlphaFoldDB" id="A0A1G8ZN13"/>
<name>A0A1G8ZN13_9HYPH</name>
<sequence>MSRIAQLFDSRQWRLIASANAQIAVKAAAIVLVALPLAACGAGGFSLEQAEVDRTILTSSTPASAMPIDQDRASDQATIRNAVSSADIQELGGQAVPWANSDTGSRGSITELAESRDHGQLCRRFTASRESFDGVALFKGEVCLAGAGAWRMQDFKAL</sequence>